<evidence type="ECO:0000313" key="2">
    <source>
        <dbReference type="EMBL" id="GGA77666.1"/>
    </source>
</evidence>
<name>A0A916S018_9BACT</name>
<dbReference type="RefSeq" id="WP_188760459.1">
    <property type="nucleotide sequence ID" value="NZ_BMJB01000003.1"/>
</dbReference>
<protein>
    <submittedName>
        <fullName evidence="2">Uncharacterized protein</fullName>
    </submittedName>
</protein>
<sequence>MHIHGHINIQALSLGPSQSAQRAAETRKAAANVRKKLGTFADTVDSEAILAIEPDTSGSSNQQEPPAEDTFKHFLSVTA</sequence>
<feature type="region of interest" description="Disordered" evidence="1">
    <location>
        <begin position="1"/>
        <end position="27"/>
    </location>
</feature>
<comment type="caution">
    <text evidence="2">The sequence shown here is derived from an EMBL/GenBank/DDBJ whole genome shotgun (WGS) entry which is preliminary data.</text>
</comment>
<dbReference type="Proteomes" id="UP000648801">
    <property type="component" value="Unassembled WGS sequence"/>
</dbReference>
<reference evidence="2" key="1">
    <citation type="journal article" date="2014" name="Int. J. Syst. Evol. Microbiol.">
        <title>Complete genome sequence of Corynebacterium casei LMG S-19264T (=DSM 44701T), isolated from a smear-ripened cheese.</title>
        <authorList>
            <consortium name="US DOE Joint Genome Institute (JGI-PGF)"/>
            <person name="Walter F."/>
            <person name="Albersmeier A."/>
            <person name="Kalinowski J."/>
            <person name="Ruckert C."/>
        </authorList>
    </citation>
    <scope>NUCLEOTIDE SEQUENCE</scope>
    <source>
        <strain evidence="2">CGMCC 1.15447</strain>
    </source>
</reference>
<accession>A0A916S018</accession>
<reference evidence="2" key="2">
    <citation type="submission" date="2020-09" db="EMBL/GenBank/DDBJ databases">
        <authorList>
            <person name="Sun Q."/>
            <person name="Zhou Y."/>
        </authorList>
    </citation>
    <scope>NUCLEOTIDE SEQUENCE</scope>
    <source>
        <strain evidence="2">CGMCC 1.15447</strain>
    </source>
</reference>
<keyword evidence="3" id="KW-1185">Reference proteome</keyword>
<feature type="region of interest" description="Disordered" evidence="1">
    <location>
        <begin position="54"/>
        <end position="79"/>
    </location>
</feature>
<evidence type="ECO:0000313" key="3">
    <source>
        <dbReference type="Proteomes" id="UP000648801"/>
    </source>
</evidence>
<dbReference type="EMBL" id="BMJB01000003">
    <property type="protein sequence ID" value="GGA77666.1"/>
    <property type="molecule type" value="Genomic_DNA"/>
</dbReference>
<evidence type="ECO:0000256" key="1">
    <source>
        <dbReference type="SAM" id="MobiDB-lite"/>
    </source>
</evidence>
<gene>
    <name evidence="2" type="ORF">GCM10011507_31130</name>
</gene>
<organism evidence="2 3">
    <name type="scientific">Edaphobacter acidisoli</name>
    <dbReference type="NCBI Taxonomy" id="2040573"/>
    <lineage>
        <taxon>Bacteria</taxon>
        <taxon>Pseudomonadati</taxon>
        <taxon>Acidobacteriota</taxon>
        <taxon>Terriglobia</taxon>
        <taxon>Terriglobales</taxon>
        <taxon>Acidobacteriaceae</taxon>
        <taxon>Edaphobacter</taxon>
    </lineage>
</organism>
<proteinExistence type="predicted"/>
<dbReference type="AlphaFoldDB" id="A0A916S018"/>